<evidence type="ECO:0000313" key="10">
    <source>
        <dbReference type="Proteomes" id="UP000282892"/>
    </source>
</evidence>
<comment type="similarity">
    <text evidence="3">Belongs to the flagella basal body rod proteins family.</text>
</comment>
<dbReference type="GO" id="GO:0009424">
    <property type="term" value="C:bacterial-type flagellum hook"/>
    <property type="evidence" value="ECO:0007669"/>
    <property type="project" value="InterPro"/>
</dbReference>
<comment type="subcellular location">
    <subcellularLocation>
        <location evidence="1">Bacterial flagellum</location>
    </subcellularLocation>
    <subcellularLocation>
        <location evidence="2">Secreted</location>
    </subcellularLocation>
</comment>
<keyword evidence="10" id="KW-1185">Reference proteome</keyword>
<dbReference type="STRING" id="1193713.GCA_001636315_01846"/>
<dbReference type="NCBIfam" id="TIGR02492">
    <property type="entry name" value="flgK_ends"/>
    <property type="match status" value="1"/>
</dbReference>
<accession>A0A3Q9R1N3</accession>
<evidence type="ECO:0000256" key="1">
    <source>
        <dbReference type="ARBA" id="ARBA00004365"/>
    </source>
</evidence>
<dbReference type="RefSeq" id="WP_127488888.1">
    <property type="nucleotide sequence ID" value="NZ_CP022572.1"/>
</dbReference>
<dbReference type="SUPFAM" id="SSF64518">
    <property type="entry name" value="Phase 1 flagellin"/>
    <property type="match status" value="1"/>
</dbReference>
<feature type="domain" description="Flagellar basal-body/hook protein C-terminal" evidence="7">
    <location>
        <begin position="447"/>
        <end position="485"/>
    </location>
</feature>
<evidence type="ECO:0000259" key="8">
    <source>
        <dbReference type="Pfam" id="PF22638"/>
    </source>
</evidence>
<evidence type="ECO:0000259" key="7">
    <source>
        <dbReference type="Pfam" id="PF06429"/>
    </source>
</evidence>
<evidence type="ECO:0000256" key="6">
    <source>
        <dbReference type="ARBA" id="ARBA00023143"/>
    </source>
</evidence>
<dbReference type="GO" id="GO:0044780">
    <property type="term" value="P:bacterial-type flagellum assembly"/>
    <property type="evidence" value="ECO:0007669"/>
    <property type="project" value="InterPro"/>
</dbReference>
<dbReference type="KEGG" id="nmk:CHR53_24740"/>
<dbReference type="Pfam" id="PF22638">
    <property type="entry name" value="FlgK_D1"/>
    <property type="match status" value="1"/>
</dbReference>
<evidence type="ECO:0000256" key="2">
    <source>
        <dbReference type="ARBA" id="ARBA00004613"/>
    </source>
</evidence>
<keyword evidence="9" id="KW-0282">Flagellum</keyword>
<dbReference type="InterPro" id="IPR002371">
    <property type="entry name" value="FlgK"/>
</dbReference>
<evidence type="ECO:0000256" key="4">
    <source>
        <dbReference type="ARBA" id="ARBA00016244"/>
    </source>
</evidence>
<keyword evidence="9" id="KW-0966">Cell projection</keyword>
<dbReference type="InterPro" id="IPR053927">
    <property type="entry name" value="FlgK_helical"/>
</dbReference>
<dbReference type="InterPro" id="IPR010930">
    <property type="entry name" value="Flg_bb/hook_C_dom"/>
</dbReference>
<reference evidence="9 10" key="1">
    <citation type="submission" date="2017-07" db="EMBL/GenBank/DDBJ databases">
        <title>The complete genome sequence of Bacillus mesonae strain H20-5, an efficient strain improving plant abiotic stress resistance.</title>
        <authorList>
            <person name="Kim S.Y."/>
            <person name="Song H."/>
            <person name="Sang M.K."/>
            <person name="Weon H.-Y."/>
            <person name="Song J."/>
        </authorList>
    </citation>
    <scope>NUCLEOTIDE SEQUENCE [LARGE SCALE GENOMIC DNA]</scope>
    <source>
        <strain evidence="9 10">H20-5</strain>
    </source>
</reference>
<evidence type="ECO:0000256" key="3">
    <source>
        <dbReference type="ARBA" id="ARBA00009677"/>
    </source>
</evidence>
<dbReference type="GO" id="GO:0005576">
    <property type="term" value="C:extracellular region"/>
    <property type="evidence" value="ECO:0007669"/>
    <property type="project" value="UniProtKB-SubCell"/>
</dbReference>
<dbReference type="AlphaFoldDB" id="A0A3Q9R1N3"/>
<evidence type="ECO:0000313" key="9">
    <source>
        <dbReference type="EMBL" id="AZU64189.1"/>
    </source>
</evidence>
<dbReference type="GO" id="GO:0005198">
    <property type="term" value="F:structural molecule activity"/>
    <property type="evidence" value="ECO:0007669"/>
    <property type="project" value="InterPro"/>
</dbReference>
<dbReference type="EMBL" id="CP022572">
    <property type="protein sequence ID" value="AZU64189.1"/>
    <property type="molecule type" value="Genomic_DNA"/>
</dbReference>
<proteinExistence type="inferred from homology"/>
<dbReference type="Pfam" id="PF06429">
    <property type="entry name" value="Flg_bbr_C"/>
    <property type="match status" value="1"/>
</dbReference>
<evidence type="ECO:0000256" key="5">
    <source>
        <dbReference type="ARBA" id="ARBA00022525"/>
    </source>
</evidence>
<keyword evidence="9" id="KW-0969">Cilium</keyword>
<feature type="domain" description="Flagellar hook-associated protein FlgK helical" evidence="8">
    <location>
        <begin position="102"/>
        <end position="319"/>
    </location>
</feature>
<dbReference type="OrthoDB" id="9802553at2"/>
<sequence length="488" mass="52625">MYSTFHGLEIGKRAILSQQTSLSATGHNIANANTKGYTRQEAVLEATRPLASPNPHNGTIPMQMGTGVEVSEFRRIRESYLDSQFQNQQQQAGYWEAKAESLSHLEDVFNELSGSGLSTSLNKFWQGLQELSKQPESLSARVVVIANGKEVADQLNQISSGIADYEKNLADQLQANAKEINMAASEIASLNQQIAQNIGSGQQPNDLLDRRDNLLDQLSKLVNIDVKPTVNGRVDVSISGVKLVDGNTANTFTVAPEDGGAKIAGTVLQLDGGKIKGLLETYGYKLADGTVLGRIPELKTNLDILAVAIAERMNAIHASNEARNLDDIQARSTDPNAPLEKLLFFVDKDDPTQPPKNAGNMIVNPKLINFPAKLAAATSDNIGDGSNAALMSDAFLQKTDIGGTNTTIGEFYQKVIGQLGTDVQAAKQLSDNANAMVSMVDNQRQSVSGVSIDEEMTNMIRYQQAYNAAARYVSAVNDLLNTLINGMK</sequence>
<dbReference type="Proteomes" id="UP000282892">
    <property type="component" value="Chromosome"/>
</dbReference>
<organism evidence="9 10">
    <name type="scientific">Neobacillus mesonae</name>
    <dbReference type="NCBI Taxonomy" id="1193713"/>
    <lineage>
        <taxon>Bacteria</taxon>
        <taxon>Bacillati</taxon>
        <taxon>Bacillota</taxon>
        <taxon>Bacilli</taxon>
        <taxon>Bacillales</taxon>
        <taxon>Bacillaceae</taxon>
        <taxon>Neobacillus</taxon>
    </lineage>
</organism>
<name>A0A3Q9R1N3_9BACI</name>
<dbReference type="PANTHER" id="PTHR30033">
    <property type="entry name" value="FLAGELLAR HOOK-ASSOCIATED PROTEIN 1"/>
    <property type="match status" value="1"/>
</dbReference>
<dbReference type="PANTHER" id="PTHR30033:SF1">
    <property type="entry name" value="FLAGELLAR HOOK-ASSOCIATED PROTEIN 1"/>
    <property type="match status" value="1"/>
</dbReference>
<protein>
    <recommendedName>
        <fullName evidence="4">Flagellar hook-associated protein 1</fullName>
    </recommendedName>
</protein>
<keyword evidence="6" id="KW-0975">Bacterial flagellum</keyword>
<keyword evidence="5" id="KW-0964">Secreted</keyword>
<gene>
    <name evidence="9" type="ORF">CHR53_24740</name>
</gene>